<dbReference type="WBParaSite" id="ECPE_0000550901-mRNA-1">
    <property type="protein sequence ID" value="ECPE_0000550901-mRNA-1"/>
    <property type="gene ID" value="ECPE_0000550901"/>
</dbReference>
<keyword evidence="4" id="KW-0675">Receptor</keyword>
<dbReference type="SUPFAM" id="SSF81321">
    <property type="entry name" value="Family A G protein-coupled receptor-like"/>
    <property type="match status" value="1"/>
</dbReference>
<feature type="compositionally biased region" description="Basic residues" evidence="6">
    <location>
        <begin position="518"/>
        <end position="534"/>
    </location>
</feature>
<evidence type="ECO:0000256" key="5">
    <source>
        <dbReference type="ARBA" id="ARBA00023224"/>
    </source>
</evidence>
<evidence type="ECO:0000256" key="1">
    <source>
        <dbReference type="ARBA" id="ARBA00004651"/>
    </source>
</evidence>
<accession>A0A183AEW1</accession>
<comment type="subcellular location">
    <subcellularLocation>
        <location evidence="1">Cell membrane</location>
        <topology evidence="1">Multi-pass membrane protein</topology>
    </subcellularLocation>
</comment>
<reference evidence="8 9" key="2">
    <citation type="submission" date="2018-11" db="EMBL/GenBank/DDBJ databases">
        <authorList>
            <consortium name="Pathogen Informatics"/>
        </authorList>
    </citation>
    <scope>NUCLEOTIDE SEQUENCE [LARGE SCALE GENOMIC DNA]</scope>
    <source>
        <strain evidence="8 9">Egypt</strain>
    </source>
</reference>
<proteinExistence type="predicted"/>
<dbReference type="PANTHER" id="PTHR24229:SF40">
    <property type="entry name" value="ALLATOSTATIN C RECEPTOR 1-RELATED"/>
    <property type="match status" value="1"/>
</dbReference>
<gene>
    <name evidence="8" type="ORF">ECPE_LOCUS5496</name>
</gene>
<evidence type="ECO:0000313" key="8">
    <source>
        <dbReference type="EMBL" id="VDP75683.1"/>
    </source>
</evidence>
<keyword evidence="7" id="KW-0812">Transmembrane</keyword>
<dbReference type="PANTHER" id="PTHR24229">
    <property type="entry name" value="NEUROPEPTIDES RECEPTOR"/>
    <property type="match status" value="1"/>
</dbReference>
<evidence type="ECO:0000256" key="7">
    <source>
        <dbReference type="SAM" id="Phobius"/>
    </source>
</evidence>
<reference evidence="10" key="1">
    <citation type="submission" date="2016-06" db="UniProtKB">
        <authorList>
            <consortium name="WormBaseParasite"/>
        </authorList>
    </citation>
    <scope>IDENTIFICATION</scope>
</reference>
<keyword evidence="7" id="KW-1133">Transmembrane helix</keyword>
<feature type="transmembrane region" description="Helical" evidence="7">
    <location>
        <begin position="31"/>
        <end position="54"/>
    </location>
</feature>
<dbReference type="GO" id="GO:0004930">
    <property type="term" value="F:G protein-coupled receptor activity"/>
    <property type="evidence" value="ECO:0007669"/>
    <property type="project" value="UniProtKB-KW"/>
</dbReference>
<dbReference type="EMBL" id="UZAN01042360">
    <property type="protein sequence ID" value="VDP75683.1"/>
    <property type="molecule type" value="Genomic_DNA"/>
</dbReference>
<evidence type="ECO:0000313" key="9">
    <source>
        <dbReference type="Proteomes" id="UP000272942"/>
    </source>
</evidence>
<feature type="transmembrane region" description="Helical" evidence="7">
    <location>
        <begin position="192"/>
        <end position="212"/>
    </location>
</feature>
<organism evidence="10">
    <name type="scientific">Echinostoma caproni</name>
    <dbReference type="NCBI Taxonomy" id="27848"/>
    <lineage>
        <taxon>Eukaryota</taxon>
        <taxon>Metazoa</taxon>
        <taxon>Spiralia</taxon>
        <taxon>Lophotrochozoa</taxon>
        <taxon>Platyhelminthes</taxon>
        <taxon>Trematoda</taxon>
        <taxon>Digenea</taxon>
        <taxon>Plagiorchiida</taxon>
        <taxon>Echinostomata</taxon>
        <taxon>Echinostomatoidea</taxon>
        <taxon>Echinostomatidae</taxon>
        <taxon>Echinostoma</taxon>
    </lineage>
</organism>
<dbReference type="Gene3D" id="1.20.1070.10">
    <property type="entry name" value="Rhodopsin 7-helix transmembrane proteins"/>
    <property type="match status" value="1"/>
</dbReference>
<dbReference type="GO" id="GO:0005886">
    <property type="term" value="C:plasma membrane"/>
    <property type="evidence" value="ECO:0007669"/>
    <property type="project" value="UniProtKB-SubCell"/>
</dbReference>
<evidence type="ECO:0000256" key="3">
    <source>
        <dbReference type="ARBA" id="ARBA00023040"/>
    </source>
</evidence>
<dbReference type="GO" id="GO:0007218">
    <property type="term" value="P:neuropeptide signaling pathway"/>
    <property type="evidence" value="ECO:0007669"/>
    <property type="project" value="TreeGrafter"/>
</dbReference>
<feature type="compositionally biased region" description="Basic and acidic residues" evidence="6">
    <location>
        <begin position="556"/>
        <end position="571"/>
    </location>
</feature>
<protein>
    <submittedName>
        <fullName evidence="10">G_PROTEIN_RECEP_F1_2 domain-containing protein</fullName>
    </submittedName>
</protein>
<evidence type="ECO:0000256" key="6">
    <source>
        <dbReference type="SAM" id="MobiDB-lite"/>
    </source>
</evidence>
<dbReference type="OrthoDB" id="6234217at2759"/>
<dbReference type="GO" id="GO:0043005">
    <property type="term" value="C:neuron projection"/>
    <property type="evidence" value="ECO:0007669"/>
    <property type="project" value="TreeGrafter"/>
</dbReference>
<feature type="compositionally biased region" description="Basic residues" evidence="6">
    <location>
        <begin position="489"/>
        <end position="511"/>
    </location>
</feature>
<evidence type="ECO:0000256" key="4">
    <source>
        <dbReference type="ARBA" id="ARBA00023170"/>
    </source>
</evidence>
<evidence type="ECO:0000313" key="10">
    <source>
        <dbReference type="WBParaSite" id="ECPE_0000550901-mRNA-1"/>
    </source>
</evidence>
<dbReference type="GO" id="GO:0042923">
    <property type="term" value="F:neuropeptide binding"/>
    <property type="evidence" value="ECO:0007669"/>
    <property type="project" value="TreeGrafter"/>
</dbReference>
<name>A0A183AEW1_9TREM</name>
<keyword evidence="5" id="KW-0807">Transducer</keyword>
<keyword evidence="7" id="KW-0472">Membrane</keyword>
<keyword evidence="2" id="KW-1003">Cell membrane</keyword>
<keyword evidence="9" id="KW-1185">Reference proteome</keyword>
<feature type="compositionally biased region" description="Basic and acidic residues" evidence="6">
    <location>
        <begin position="540"/>
        <end position="549"/>
    </location>
</feature>
<dbReference type="Proteomes" id="UP000272942">
    <property type="component" value="Unassembled WGS sequence"/>
</dbReference>
<keyword evidence="3" id="KW-0297">G-protein coupled receptor</keyword>
<sequence length="727" mass="83571">MLPYSLYWRVIDGDCDPLRESLFRITTLSDFIIWSLIPLIGMTSATAIICWNIFRIRRSFQARKMPPFAQTTSSHSTFTYVCPPTRSSLPNRQGGVDRERILTTVAAGTITTNVSNHNPQNIILNMLSQHTMRATQTNARGFVGRGDKILSFTENVTTCVRPVNTGPNSQGQRHGATDNAGHVTRLLICMNIWYMISTYPLMIYLMFLNFIIEDMDRDIHKFMYYLSRSLCFLNACSNWIFYCASGRLFRQRIKQICRRFLRRFRFYSSSQSSGFNDYPANFARNTSHVLRDQCTIVPVHDRWANRRSWLSRKVYSADNLQFQVNNRMSYYCQPARTTTTAKDQQDPSPHRFGIITFVRNVLQNCHAFQCHCFCTKPLPCVVHTIPTESQTEAEDVEDDETRESVSHGTVFCPRTTVPSEHVCECVACCTGFCCWKFWWYGFSGGVMKDDSCFSATGIRDKSKPHSFGLTSSSSSLYFHSELARRHSHLRVRPSSHPHHQSHHSRRSHHHLYSYQNHNHYHQHQHHHHHHHHYHQAGQSRSDDRVREIEPSSSCVRESRVSRGLPENKLRDSSGIIRSNHDLYGSAPSNLICPSQGHGAVTSTAFPQSQLTIHTQPESQLRSSPTTISASHPVCYCYMSSLGKRQYHYHRCKLHENGEQTQPDDPVDWRIGPHHPFALIPLYTAQSEGRIRRALDGNRDEFVSLPPARQRSANVINPRSTNTLHISN</sequence>
<feature type="region of interest" description="Disordered" evidence="6">
    <location>
        <begin position="489"/>
        <end position="572"/>
    </location>
</feature>
<evidence type="ECO:0000256" key="2">
    <source>
        <dbReference type="ARBA" id="ARBA00022475"/>
    </source>
</evidence>
<dbReference type="AlphaFoldDB" id="A0A183AEW1"/>